<dbReference type="EMBL" id="JAJGMW010000025">
    <property type="protein sequence ID" value="MCC4214161.1"/>
    <property type="molecule type" value="Genomic_DNA"/>
</dbReference>
<name>A0ABS8GVX6_9FLAO</name>
<evidence type="ECO:0008006" key="3">
    <source>
        <dbReference type="Google" id="ProtNLM"/>
    </source>
</evidence>
<accession>A0ABS8GVX6</accession>
<protein>
    <recommendedName>
        <fullName evidence="3">Response regulatory domain-containing protein</fullName>
    </recommendedName>
</protein>
<organism evidence="1 2">
    <name type="scientific">Leeuwenhoekiella parthenopeia</name>
    <dbReference type="NCBI Taxonomy" id="2890320"/>
    <lineage>
        <taxon>Bacteria</taxon>
        <taxon>Pseudomonadati</taxon>
        <taxon>Bacteroidota</taxon>
        <taxon>Flavobacteriia</taxon>
        <taxon>Flavobacteriales</taxon>
        <taxon>Flavobacteriaceae</taxon>
        <taxon>Leeuwenhoekiella</taxon>
    </lineage>
</organism>
<dbReference type="RefSeq" id="WP_228231227.1">
    <property type="nucleotide sequence ID" value="NZ_JAJGMW010000025.1"/>
</dbReference>
<sequence length="113" mass="13188">MSAKVMYLIDEDRVNRDLIERLIKNEFGSLIVKHFDSCEVGYAYLLKEQGFTHREYPDTILLSQNLSAYCISRFLEELEKFQSEWGKSIQVFMIEDVLSSPSSDFTYSTLVKV</sequence>
<dbReference type="Proteomes" id="UP001197770">
    <property type="component" value="Unassembled WGS sequence"/>
</dbReference>
<evidence type="ECO:0000313" key="1">
    <source>
        <dbReference type="EMBL" id="MCC4214161.1"/>
    </source>
</evidence>
<comment type="caution">
    <text evidence="1">The sequence shown here is derived from an EMBL/GenBank/DDBJ whole genome shotgun (WGS) entry which is preliminary data.</text>
</comment>
<proteinExistence type="predicted"/>
<gene>
    <name evidence="1" type="ORF">LLW17_15650</name>
</gene>
<reference evidence="1 2" key="1">
    <citation type="submission" date="2021-11" db="EMBL/GenBank/DDBJ databases">
        <title>Seasonal and diel survey of microbial diversity of the Tyrrhenian coast.</title>
        <authorList>
            <person name="Gattoni G."/>
            <person name="Corral P."/>
        </authorList>
    </citation>
    <scope>NUCLEOTIDE SEQUENCE [LARGE SCALE GENOMIC DNA]</scope>
    <source>
        <strain evidence="1 2">Mr9</strain>
    </source>
</reference>
<keyword evidence="2" id="KW-1185">Reference proteome</keyword>
<evidence type="ECO:0000313" key="2">
    <source>
        <dbReference type="Proteomes" id="UP001197770"/>
    </source>
</evidence>